<evidence type="ECO:0000313" key="4">
    <source>
        <dbReference type="Proteomes" id="UP000799439"/>
    </source>
</evidence>
<dbReference type="AlphaFoldDB" id="A0A9P4J3R8"/>
<sequence length="323" mass="35050">MSDYKSTILITGGTAGIGLEAAKRIAAARPDSRIIISSRTDPSAAATTINKELGQSNVVFIPLDLTSNESVRSFCTALTSSYPAPISTLVLNAGIQVRTGISYSADGVETTFAANHVGHALLLFLLAPHLTKDARIVITSSGTHFLPEEEKTGMPAPDYTTAERLAHPDAEEEKLPGPQRYSTSKLVNMLWTLALAQHFSELGRSWTVNAFDPGLVPGTGLARDASAILRFIWKHIFPRVLPILRILSGTNNIHTPQESGANLARLATGEDVRGVTAKYFEGAEVRTSSKISFDVEKQKDLWSWTLNFVSRTPAEKDKFARFA</sequence>
<dbReference type="PANTHER" id="PTHR24320">
    <property type="entry name" value="RETINOL DEHYDROGENASE"/>
    <property type="match status" value="1"/>
</dbReference>
<dbReference type="GO" id="GO:0016491">
    <property type="term" value="F:oxidoreductase activity"/>
    <property type="evidence" value="ECO:0007669"/>
    <property type="project" value="UniProtKB-KW"/>
</dbReference>
<dbReference type="InterPro" id="IPR036291">
    <property type="entry name" value="NAD(P)-bd_dom_sf"/>
</dbReference>
<protein>
    <submittedName>
        <fullName evidence="3">Dehydrogenase/reductase</fullName>
    </submittedName>
</protein>
<dbReference type="EMBL" id="ML996087">
    <property type="protein sequence ID" value="KAF2151863.1"/>
    <property type="molecule type" value="Genomic_DNA"/>
</dbReference>
<keyword evidence="4" id="KW-1185">Reference proteome</keyword>
<dbReference type="PANTHER" id="PTHR24320:SF152">
    <property type="entry name" value="SHORT-CHAIN DEHYDROGENASE_REDUCTASE FAMILY PROTEIN"/>
    <property type="match status" value="1"/>
</dbReference>
<dbReference type="SUPFAM" id="SSF51735">
    <property type="entry name" value="NAD(P)-binding Rossmann-fold domains"/>
    <property type="match status" value="1"/>
</dbReference>
<dbReference type="OrthoDB" id="542013at2759"/>
<accession>A0A9P4J3R8</accession>
<evidence type="ECO:0000256" key="1">
    <source>
        <dbReference type="ARBA" id="ARBA00006484"/>
    </source>
</evidence>
<proteinExistence type="inferred from homology"/>
<comment type="similarity">
    <text evidence="1">Belongs to the short-chain dehydrogenases/reductases (SDR) family.</text>
</comment>
<keyword evidence="2" id="KW-0560">Oxidoreductase</keyword>
<name>A0A9P4J3R8_9PEZI</name>
<dbReference type="Gene3D" id="3.40.50.720">
    <property type="entry name" value="NAD(P)-binding Rossmann-like Domain"/>
    <property type="match status" value="1"/>
</dbReference>
<organism evidence="3 4">
    <name type="scientific">Myriangium duriaei CBS 260.36</name>
    <dbReference type="NCBI Taxonomy" id="1168546"/>
    <lineage>
        <taxon>Eukaryota</taxon>
        <taxon>Fungi</taxon>
        <taxon>Dikarya</taxon>
        <taxon>Ascomycota</taxon>
        <taxon>Pezizomycotina</taxon>
        <taxon>Dothideomycetes</taxon>
        <taxon>Dothideomycetidae</taxon>
        <taxon>Myriangiales</taxon>
        <taxon>Myriangiaceae</taxon>
        <taxon>Myriangium</taxon>
    </lineage>
</organism>
<evidence type="ECO:0000256" key="2">
    <source>
        <dbReference type="ARBA" id="ARBA00023002"/>
    </source>
</evidence>
<dbReference type="Proteomes" id="UP000799439">
    <property type="component" value="Unassembled WGS sequence"/>
</dbReference>
<evidence type="ECO:0000313" key="3">
    <source>
        <dbReference type="EMBL" id="KAF2151863.1"/>
    </source>
</evidence>
<comment type="caution">
    <text evidence="3">The sequence shown here is derived from an EMBL/GenBank/DDBJ whole genome shotgun (WGS) entry which is preliminary data.</text>
</comment>
<gene>
    <name evidence="3" type="ORF">K461DRAFT_268966</name>
</gene>
<dbReference type="InterPro" id="IPR002347">
    <property type="entry name" value="SDR_fam"/>
</dbReference>
<dbReference type="Pfam" id="PF00106">
    <property type="entry name" value="adh_short"/>
    <property type="match status" value="1"/>
</dbReference>
<reference evidence="3" key="1">
    <citation type="journal article" date="2020" name="Stud. Mycol.">
        <title>101 Dothideomycetes genomes: a test case for predicting lifestyles and emergence of pathogens.</title>
        <authorList>
            <person name="Haridas S."/>
            <person name="Albert R."/>
            <person name="Binder M."/>
            <person name="Bloem J."/>
            <person name="Labutti K."/>
            <person name="Salamov A."/>
            <person name="Andreopoulos B."/>
            <person name="Baker S."/>
            <person name="Barry K."/>
            <person name="Bills G."/>
            <person name="Bluhm B."/>
            <person name="Cannon C."/>
            <person name="Castanera R."/>
            <person name="Culley D."/>
            <person name="Daum C."/>
            <person name="Ezra D."/>
            <person name="Gonzalez J."/>
            <person name="Henrissat B."/>
            <person name="Kuo A."/>
            <person name="Liang C."/>
            <person name="Lipzen A."/>
            <person name="Lutzoni F."/>
            <person name="Magnuson J."/>
            <person name="Mondo S."/>
            <person name="Nolan M."/>
            <person name="Ohm R."/>
            <person name="Pangilinan J."/>
            <person name="Park H.-J."/>
            <person name="Ramirez L."/>
            <person name="Alfaro M."/>
            <person name="Sun H."/>
            <person name="Tritt A."/>
            <person name="Yoshinaga Y."/>
            <person name="Zwiers L.-H."/>
            <person name="Turgeon B."/>
            <person name="Goodwin S."/>
            <person name="Spatafora J."/>
            <person name="Crous P."/>
            <person name="Grigoriev I."/>
        </authorList>
    </citation>
    <scope>NUCLEOTIDE SEQUENCE</scope>
    <source>
        <strain evidence="3">CBS 260.36</strain>
    </source>
</reference>
<dbReference type="PRINTS" id="PR00081">
    <property type="entry name" value="GDHRDH"/>
</dbReference>